<proteinExistence type="inferred from homology"/>
<dbReference type="NCBIfam" id="NF033546">
    <property type="entry name" value="transpos_IS21"/>
    <property type="match status" value="1"/>
</dbReference>
<dbReference type="KEGG" id="sdl:Sdel_1008"/>
<dbReference type="SUPFAM" id="SSF53098">
    <property type="entry name" value="Ribonuclease H-like"/>
    <property type="match status" value="1"/>
</dbReference>
<dbReference type="InterPro" id="IPR036397">
    <property type="entry name" value="RNaseH_sf"/>
</dbReference>
<evidence type="ECO:0000313" key="9">
    <source>
        <dbReference type="EMBL" id="ACZ12033.1"/>
    </source>
</evidence>
<dbReference type="HOGENOM" id="CLU_020626_4_0_7"/>
<dbReference type="OrthoDB" id="9798623at2"/>
<protein>
    <submittedName>
        <fullName evidence="7">Integrase catalytic region</fullName>
    </submittedName>
</protein>
<dbReference type="GO" id="GO:0015074">
    <property type="term" value="P:DNA integration"/>
    <property type="evidence" value="ECO:0007669"/>
    <property type="project" value="InterPro"/>
</dbReference>
<keyword evidence="2" id="KW-0815">Transposition</keyword>
<dbReference type="EMBL" id="CP001816">
    <property type="protein sequence ID" value="ACZ12276.1"/>
    <property type="molecule type" value="Genomic_DNA"/>
</dbReference>
<gene>
    <name evidence="7" type="ordered locus">Sdel_0922</name>
    <name evidence="8" type="ordered locus">Sdel_0942</name>
    <name evidence="9" type="ordered locus">Sdel_1008</name>
    <name evidence="10" type="ordered locus">Sdel_1246</name>
    <name evidence="11" type="ordered locus">Sdel_1254</name>
    <name evidence="12" type="ordered locus">Sdel_1258</name>
    <name evidence="13" type="ordered locus">Sdel_1999</name>
</gene>
<dbReference type="KEGG" id="sdl:Sdel_1254"/>
<dbReference type="EMBL" id="CP001816">
    <property type="protein sequence ID" value="ACZ13014.1"/>
    <property type="molecule type" value="Genomic_DNA"/>
</dbReference>
<evidence type="ECO:0000313" key="8">
    <source>
        <dbReference type="EMBL" id="ACZ11972.1"/>
    </source>
</evidence>
<dbReference type="GO" id="GO:0032196">
    <property type="term" value="P:transposition"/>
    <property type="evidence" value="ECO:0007669"/>
    <property type="project" value="UniProtKB-KW"/>
</dbReference>
<comment type="similarity">
    <text evidence="1">Belongs to the transposase IS21/IS408/IS1162 family.</text>
</comment>
<accession>D1B1I2</accession>
<dbReference type="InterPro" id="IPR001584">
    <property type="entry name" value="Integrase_cat-core"/>
</dbReference>
<dbReference type="PANTHER" id="PTHR35004">
    <property type="entry name" value="TRANSPOSASE RV3428C-RELATED"/>
    <property type="match status" value="1"/>
</dbReference>
<name>D1B1I2_SULD5</name>
<dbReference type="EMBL" id="CP001816">
    <property type="protein sequence ID" value="ACZ12279.1"/>
    <property type="molecule type" value="Genomic_DNA"/>
</dbReference>
<reference evidence="14" key="1">
    <citation type="submission" date="2009-11" db="EMBL/GenBank/DDBJ databases">
        <title>The complete genome of Sulfurospirillum deleyianum DSM 6946.</title>
        <authorList>
            <consortium name="US DOE Joint Genome Institute (JGI-PGF)"/>
            <person name="Lucas S."/>
            <person name="Copeland A."/>
            <person name="Lapidus A."/>
            <person name="Glavina del Rio T."/>
            <person name="Dalin E."/>
            <person name="Tice H."/>
            <person name="Bruce D."/>
            <person name="Goodwin L."/>
            <person name="Pitluck S."/>
            <person name="Kyrpides N."/>
            <person name="Mavromatis K."/>
            <person name="Ivanova N."/>
            <person name="Ovchinnikova G."/>
            <person name="Munk A.C."/>
            <person name="Lu M."/>
            <person name="Brettin T."/>
            <person name="Detter J.C."/>
            <person name="Han C."/>
            <person name="Tapia R."/>
            <person name="Larimer F."/>
            <person name="Land M."/>
            <person name="Hauser L."/>
            <person name="Markowitz V."/>
            <person name="Cheng J.F."/>
            <person name="Hugenholtz P."/>
            <person name="Woyke T."/>
            <person name="Wu D."/>
            <person name="Aumann P."/>
            <person name="Schneider S."/>
            <person name="Lang E."/>
            <person name="Spring S."/>
            <person name="Klenk H.P."/>
            <person name="Eisen J.A."/>
        </authorList>
    </citation>
    <scope>NUCLEOTIDE SEQUENCE [LARGE SCALE GENOMIC DNA]</scope>
    <source>
        <strain evidence="14">ATCC 51133 / DSM 6946 / 5175</strain>
    </source>
</reference>
<dbReference type="RefSeq" id="WP_012856716.1">
    <property type="nucleotide sequence ID" value="NC_013512.1"/>
</dbReference>
<dbReference type="eggNOG" id="COG4584">
    <property type="taxonomic scope" value="Bacteria"/>
</dbReference>
<evidence type="ECO:0000256" key="4">
    <source>
        <dbReference type="ARBA" id="ARBA00023172"/>
    </source>
</evidence>
<keyword evidence="3" id="KW-0238">DNA-binding</keyword>
<organism evidence="7 14">
    <name type="scientific">Sulfurospirillum deleyianum (strain ATCC 51133 / DSM 6946 / 5175)</name>
    <dbReference type="NCBI Taxonomy" id="525898"/>
    <lineage>
        <taxon>Bacteria</taxon>
        <taxon>Pseudomonadati</taxon>
        <taxon>Campylobacterota</taxon>
        <taxon>Epsilonproteobacteria</taxon>
        <taxon>Campylobacterales</taxon>
        <taxon>Sulfurospirillaceae</taxon>
        <taxon>Sulfurospirillum</taxon>
    </lineage>
</organism>
<dbReference type="InterPro" id="IPR012337">
    <property type="entry name" value="RNaseH-like_sf"/>
</dbReference>
<evidence type="ECO:0000256" key="1">
    <source>
        <dbReference type="ARBA" id="ARBA00009277"/>
    </source>
</evidence>
<dbReference type="GO" id="GO:0003677">
    <property type="term" value="F:DNA binding"/>
    <property type="evidence" value="ECO:0007669"/>
    <property type="project" value="UniProtKB-KW"/>
</dbReference>
<evidence type="ECO:0000259" key="6">
    <source>
        <dbReference type="PROSITE" id="PS50994"/>
    </source>
</evidence>
<keyword evidence="14" id="KW-1185">Reference proteome</keyword>
<keyword evidence="4" id="KW-0233">DNA recombination</keyword>
<dbReference type="Gene3D" id="3.30.420.10">
    <property type="entry name" value="Ribonuclease H-like superfamily/Ribonuclease H"/>
    <property type="match status" value="1"/>
</dbReference>
<evidence type="ECO:0000313" key="10">
    <source>
        <dbReference type="EMBL" id="ACZ12268.1"/>
    </source>
</evidence>
<dbReference type="EMBL" id="CP001816">
    <property type="protein sequence ID" value="ACZ12268.1"/>
    <property type="molecule type" value="Genomic_DNA"/>
</dbReference>
<dbReference type="InterPro" id="IPR017894">
    <property type="entry name" value="HTH_IS21_transposase_type"/>
</dbReference>
<dbReference type="PANTHER" id="PTHR35004:SF6">
    <property type="entry name" value="TRANSPOSASE"/>
    <property type="match status" value="1"/>
</dbReference>
<evidence type="ECO:0000313" key="11">
    <source>
        <dbReference type="EMBL" id="ACZ12276.1"/>
    </source>
</evidence>
<dbReference type="EMBL" id="CP001816">
    <property type="protein sequence ID" value="ACZ11952.1"/>
    <property type="molecule type" value="Genomic_DNA"/>
</dbReference>
<dbReference type="GO" id="GO:0006310">
    <property type="term" value="P:DNA recombination"/>
    <property type="evidence" value="ECO:0007669"/>
    <property type="project" value="UniProtKB-KW"/>
</dbReference>
<dbReference type="KEGG" id="sdl:Sdel_1258"/>
<evidence type="ECO:0000256" key="3">
    <source>
        <dbReference type="ARBA" id="ARBA00023125"/>
    </source>
</evidence>
<evidence type="ECO:0000256" key="2">
    <source>
        <dbReference type="ARBA" id="ARBA00022578"/>
    </source>
</evidence>
<dbReference type="PROSITE" id="PS50994">
    <property type="entry name" value="INTEGRASE"/>
    <property type="match status" value="1"/>
</dbReference>
<evidence type="ECO:0000259" key="5">
    <source>
        <dbReference type="PROSITE" id="PS50531"/>
    </source>
</evidence>
<evidence type="ECO:0000313" key="14">
    <source>
        <dbReference type="Proteomes" id="UP000002222"/>
    </source>
</evidence>
<reference evidence="7 14" key="2">
    <citation type="journal article" date="2010" name="Stand. Genomic Sci.">
        <title>Complete genome sequence of Sulfurospirillum deleyianum type strain (5175).</title>
        <authorList>
            <person name="Sikorski J."/>
            <person name="Lapidus A."/>
            <person name="Copeland A."/>
            <person name="Glavina Del Rio T."/>
            <person name="Nolan M."/>
            <person name="Lucas S."/>
            <person name="Chen F."/>
            <person name="Tice H."/>
            <person name="Cheng J.F."/>
            <person name="Saunders E."/>
            <person name="Bruce D."/>
            <person name="Goodwin L."/>
            <person name="Pitluck S."/>
            <person name="Ovchinnikova G."/>
            <person name="Pati A."/>
            <person name="Ivanova N."/>
            <person name="Mavromatis K."/>
            <person name="Chen A."/>
            <person name="Palaniappan K."/>
            <person name="Chain P."/>
            <person name="Land M."/>
            <person name="Hauser L."/>
            <person name="Chang Y.J."/>
            <person name="Jeffries C.D."/>
            <person name="Brettin T."/>
            <person name="Detter J.C."/>
            <person name="Han C."/>
            <person name="Rohde M."/>
            <person name="Lang E."/>
            <person name="Spring S."/>
            <person name="Goker M."/>
            <person name="Bristow J."/>
            <person name="Eisen J.A."/>
            <person name="Markowitz V."/>
            <person name="Hugenholtz P."/>
            <person name="Kyrpides N.C."/>
            <person name="Klenk H.P."/>
        </authorList>
    </citation>
    <scope>NUCLEOTIDE SEQUENCE [LARGE SCALE GENOMIC DNA]</scope>
    <source>
        <strain evidence="14">ATCC 51133 / DSM 6946 / 5175</strain>
        <strain evidence="7">DSM 6946</strain>
    </source>
</reference>
<evidence type="ECO:0000313" key="12">
    <source>
        <dbReference type="EMBL" id="ACZ12279.1"/>
    </source>
</evidence>
<dbReference type="KEGG" id="sdl:Sdel_0922"/>
<dbReference type="Gene3D" id="1.10.10.60">
    <property type="entry name" value="Homeodomain-like"/>
    <property type="match status" value="1"/>
</dbReference>
<feature type="domain" description="Integrase catalytic" evidence="6">
    <location>
        <begin position="113"/>
        <end position="300"/>
    </location>
</feature>
<dbReference type="PROSITE" id="PS50531">
    <property type="entry name" value="HTH_IS21"/>
    <property type="match status" value="1"/>
</dbReference>
<dbReference type="KEGG" id="sdl:Sdel_0942"/>
<feature type="domain" description="HTH IS21-type" evidence="5">
    <location>
        <begin position="5"/>
        <end position="68"/>
    </location>
</feature>
<sequence length="368" mass="42743">MLKKGDVKMIHKMLKDGLSKSAIARKLDINRDTVAKYAKLPEGYIPVIKREPVETTVDPYLPNIARMLEEAHALGISIPNTSIYDEIQKLGYRGSLRWMKDIMLRYELRQKVKNEEPLVRFETNKAQQMQVDWVEFPKDNLSAFVATMGYSRASYVEYVMDEKVDTLIKCHMNAFSYFGGVPHEALYDNMKTVISKRNAYGYGKHKFNEQFRDFAQKHCGMALKVCKPYRAQTKGKVERFNHYFRYSFHNMFKVRLSLMGYKMTLENANAAVIDWLDFTANARIHQTTLHRPFDLLAEEQLQLLPLPKTYHGIHPLKATTKSVTQDSQTSNRITIHIPTRDLQSYDQFIPMLAYIVLPAYTLGGILWH</sequence>
<evidence type="ECO:0000313" key="7">
    <source>
        <dbReference type="EMBL" id="ACZ11952.1"/>
    </source>
</evidence>
<evidence type="ECO:0000313" key="13">
    <source>
        <dbReference type="EMBL" id="ACZ13014.1"/>
    </source>
</evidence>
<dbReference type="STRING" id="525898.Sdel_0922"/>
<dbReference type="EMBL" id="CP001816">
    <property type="protein sequence ID" value="ACZ11972.1"/>
    <property type="molecule type" value="Genomic_DNA"/>
</dbReference>
<dbReference type="KEGG" id="sdl:Sdel_1246"/>
<dbReference type="KEGG" id="sdl:Sdel_1999"/>
<dbReference type="AlphaFoldDB" id="D1B1I2"/>
<dbReference type="EMBL" id="CP001816">
    <property type="protein sequence ID" value="ACZ12033.1"/>
    <property type="molecule type" value="Genomic_DNA"/>
</dbReference>
<dbReference type="Proteomes" id="UP000002222">
    <property type="component" value="Chromosome"/>
</dbReference>